<sequence length="491" mass="56931">MKTRKYLPLALAILGCVFLYPFLWDRISLLQVSTKWRHAFDYQELVNWFDLEKNITKHLPASITIIKTNPSLAKMVPSKVRKAQIYHTSPTIVVPGGNKTDLMTRITLLPALSKKNFKKLPVWDFEDMYLTDPQHRNRTCQQSLRNSEDPEFRKAFIPNIQLFMHREHLNISEWNRLAHFNNPFGFMEYNYAEVKQAVDLIPKLEDYQLLPVPTTNKQGCIRCAVVGTGGILNGSKKGMEIDSHDYVFRVNGAVIKGYEEDVGNKTAVYVYTAHSLVSASFTLKKFGFKSIPHDEGIKYVHIPEGLRDFHWLQALLNNTRVATKDYRNMRPVTHYAGQFDLNRFYVLHPDFLRYVRNRFMNSGQLQSGHWTFFRPTNGAFALFLALHTCDIVNAYGFITADHSKYNNYYYEKFAKTRQAVDLIPQLDYQLQPVPKTNKQGCIHCAVVATGGILNGSKKGKEIDSHDYAFRFRKRKVELHWADISCRKNWRS</sequence>
<keyword evidence="8 17" id="KW-1133">Transmembrane helix</keyword>
<evidence type="ECO:0000256" key="7">
    <source>
        <dbReference type="ARBA" id="ARBA00022968"/>
    </source>
</evidence>
<evidence type="ECO:0000256" key="6">
    <source>
        <dbReference type="ARBA" id="ARBA00022692"/>
    </source>
</evidence>
<feature type="transmembrane region" description="Helical" evidence="17">
    <location>
        <begin position="7"/>
        <end position="24"/>
    </location>
</feature>
<dbReference type="AlphaFoldDB" id="A0AAD7SEA9"/>
<keyword evidence="10 17" id="KW-0472">Membrane</keyword>
<evidence type="ECO:0000256" key="17">
    <source>
        <dbReference type="SAM" id="Phobius"/>
    </source>
</evidence>
<comment type="catalytic activity">
    <reaction evidence="13">
        <text>a beta-D-galactosyl-(1-&gt;3)-N-acetyl-alpha-D-galactosaminyl derivative + CMP-N-acetyl-beta-neuraminate = a beta-D-galactosyl-(1-&gt;3)-[N-acetyl-alpha-neuraminyl-(2-&gt;6)]-N-acetyl-alpha-D-galactosaminyl derivative + CMP + H(+)</text>
        <dbReference type="Rhea" id="RHEA:11136"/>
        <dbReference type="ChEBI" id="CHEBI:15378"/>
        <dbReference type="ChEBI" id="CHEBI:57812"/>
        <dbReference type="ChEBI" id="CHEBI:60377"/>
        <dbReference type="ChEBI" id="CHEBI:133470"/>
        <dbReference type="ChEBI" id="CHEBI:140764"/>
        <dbReference type="EC" id="2.4.3.3"/>
    </reaction>
    <physiologicalReaction direction="left-to-right" evidence="13">
        <dbReference type="Rhea" id="RHEA:11137"/>
    </physiologicalReaction>
</comment>
<keyword evidence="6 17" id="KW-0812">Transmembrane</keyword>
<dbReference type="EC" id="2.4.3.3" evidence="14"/>
<evidence type="ECO:0000256" key="11">
    <source>
        <dbReference type="ARBA" id="ARBA00023157"/>
    </source>
</evidence>
<evidence type="ECO:0000256" key="16">
    <source>
        <dbReference type="ARBA" id="ARBA00052285"/>
    </source>
</evidence>
<evidence type="ECO:0000256" key="15">
    <source>
        <dbReference type="ARBA" id="ARBA00050664"/>
    </source>
</evidence>
<keyword evidence="12" id="KW-0325">Glycoprotein</keyword>
<evidence type="ECO:0000256" key="12">
    <source>
        <dbReference type="ARBA" id="ARBA00023180"/>
    </source>
</evidence>
<keyword evidence="7" id="KW-0735">Signal-anchor</keyword>
<dbReference type="InterPro" id="IPR038578">
    <property type="entry name" value="GT29-like_sf"/>
</dbReference>
<comment type="similarity">
    <text evidence="3">Belongs to the glycosyltransferase 29 family.</text>
</comment>
<gene>
    <name evidence="18" type="ORF">AAFF_G00408910</name>
</gene>
<evidence type="ECO:0000256" key="4">
    <source>
        <dbReference type="ARBA" id="ARBA00022676"/>
    </source>
</evidence>
<evidence type="ECO:0000256" key="10">
    <source>
        <dbReference type="ARBA" id="ARBA00023136"/>
    </source>
</evidence>
<comment type="catalytic activity">
    <reaction evidence="16">
        <text>a 3-O-[N-acetyl-alpha-D-galactosaminyl]-L-threonyl-[protein] + CMP-N-acetyl-beta-neuraminate = a 3-O-[N-acetyl-alpha-neuraminosyl-(2-&gt;6)-N-acetyl-alpha-D-galactosaminyl]-L-threonyl-[protein] + CMP + H(+)</text>
        <dbReference type="Rhea" id="RHEA:81643"/>
        <dbReference type="Rhea" id="RHEA-COMP:11689"/>
        <dbReference type="Rhea" id="RHEA-COMP:19720"/>
        <dbReference type="ChEBI" id="CHEBI:15378"/>
        <dbReference type="ChEBI" id="CHEBI:57812"/>
        <dbReference type="ChEBI" id="CHEBI:60377"/>
        <dbReference type="ChEBI" id="CHEBI:87075"/>
        <dbReference type="ChEBI" id="CHEBI:231970"/>
    </reaction>
    <physiologicalReaction direction="left-to-right" evidence="16">
        <dbReference type="Rhea" id="RHEA:81644"/>
    </physiologicalReaction>
</comment>
<comment type="caution">
    <text evidence="18">The sequence shown here is derived from an EMBL/GenBank/DDBJ whole genome shotgun (WGS) entry which is preliminary data.</text>
</comment>
<dbReference type="Gene3D" id="3.90.1480.20">
    <property type="entry name" value="Glycosyl transferase family 29"/>
    <property type="match status" value="2"/>
</dbReference>
<evidence type="ECO:0000256" key="14">
    <source>
        <dbReference type="ARBA" id="ARBA00039109"/>
    </source>
</evidence>
<dbReference type="EMBL" id="JAINUG010000081">
    <property type="protein sequence ID" value="KAJ8399786.1"/>
    <property type="molecule type" value="Genomic_DNA"/>
</dbReference>
<comment type="subcellular location">
    <subcellularLocation>
        <location evidence="1">Golgi apparatus membrane</location>
        <topology evidence="1">Single-pass type II membrane protein</topology>
    </subcellularLocation>
</comment>
<evidence type="ECO:0000256" key="2">
    <source>
        <dbReference type="ARBA" id="ARBA00004922"/>
    </source>
</evidence>
<evidence type="ECO:0000313" key="18">
    <source>
        <dbReference type="EMBL" id="KAJ8399786.1"/>
    </source>
</evidence>
<protein>
    <recommendedName>
        <fullName evidence="14">alpha-N-acetylgalactosaminide alpha-2,6-sialyltransferase</fullName>
        <ecNumber evidence="14">2.4.3.3</ecNumber>
    </recommendedName>
</protein>
<evidence type="ECO:0000256" key="3">
    <source>
        <dbReference type="ARBA" id="ARBA00006003"/>
    </source>
</evidence>
<keyword evidence="11" id="KW-1015">Disulfide bond</keyword>
<name>A0AAD7SEA9_9TELE</name>
<comment type="pathway">
    <text evidence="2">Protein modification; protein glycosylation.</text>
</comment>
<organism evidence="18 19">
    <name type="scientific">Aldrovandia affinis</name>
    <dbReference type="NCBI Taxonomy" id="143900"/>
    <lineage>
        <taxon>Eukaryota</taxon>
        <taxon>Metazoa</taxon>
        <taxon>Chordata</taxon>
        <taxon>Craniata</taxon>
        <taxon>Vertebrata</taxon>
        <taxon>Euteleostomi</taxon>
        <taxon>Actinopterygii</taxon>
        <taxon>Neopterygii</taxon>
        <taxon>Teleostei</taxon>
        <taxon>Notacanthiformes</taxon>
        <taxon>Halosauridae</taxon>
        <taxon>Aldrovandia</taxon>
    </lineage>
</organism>
<evidence type="ECO:0000256" key="5">
    <source>
        <dbReference type="ARBA" id="ARBA00022679"/>
    </source>
</evidence>
<dbReference type="GO" id="GO:0009312">
    <property type="term" value="P:oligosaccharide biosynthetic process"/>
    <property type="evidence" value="ECO:0007669"/>
    <property type="project" value="TreeGrafter"/>
</dbReference>
<proteinExistence type="inferred from homology"/>
<dbReference type="InterPro" id="IPR001675">
    <property type="entry name" value="Glyco_trans_29"/>
</dbReference>
<evidence type="ECO:0000256" key="1">
    <source>
        <dbReference type="ARBA" id="ARBA00004323"/>
    </source>
</evidence>
<keyword evidence="5" id="KW-0808">Transferase</keyword>
<keyword evidence="4" id="KW-0328">Glycosyltransferase</keyword>
<keyword evidence="9" id="KW-0333">Golgi apparatus</keyword>
<reference evidence="18" key="1">
    <citation type="journal article" date="2023" name="Science">
        <title>Genome structures resolve the early diversification of teleost fishes.</title>
        <authorList>
            <person name="Parey E."/>
            <person name="Louis A."/>
            <person name="Montfort J."/>
            <person name="Bouchez O."/>
            <person name="Roques C."/>
            <person name="Iampietro C."/>
            <person name="Lluch J."/>
            <person name="Castinel A."/>
            <person name="Donnadieu C."/>
            <person name="Desvignes T."/>
            <person name="Floi Bucao C."/>
            <person name="Jouanno E."/>
            <person name="Wen M."/>
            <person name="Mejri S."/>
            <person name="Dirks R."/>
            <person name="Jansen H."/>
            <person name="Henkel C."/>
            <person name="Chen W.J."/>
            <person name="Zahm M."/>
            <person name="Cabau C."/>
            <person name="Klopp C."/>
            <person name="Thompson A.W."/>
            <person name="Robinson-Rechavi M."/>
            <person name="Braasch I."/>
            <person name="Lecointre G."/>
            <person name="Bobe J."/>
            <person name="Postlethwait J.H."/>
            <person name="Berthelot C."/>
            <person name="Roest Crollius H."/>
            <person name="Guiguen Y."/>
        </authorList>
    </citation>
    <scope>NUCLEOTIDE SEQUENCE</scope>
    <source>
        <strain evidence="18">NC1722</strain>
    </source>
</reference>
<dbReference type="PROSITE" id="PS51257">
    <property type="entry name" value="PROKAR_LIPOPROTEIN"/>
    <property type="match status" value="1"/>
</dbReference>
<evidence type="ECO:0000256" key="9">
    <source>
        <dbReference type="ARBA" id="ARBA00023034"/>
    </source>
</evidence>
<dbReference type="Pfam" id="PF00777">
    <property type="entry name" value="Glyco_transf_29"/>
    <property type="match status" value="1"/>
</dbReference>
<accession>A0AAD7SEA9</accession>
<dbReference type="Proteomes" id="UP001221898">
    <property type="component" value="Unassembled WGS sequence"/>
</dbReference>
<dbReference type="PANTHER" id="PTHR45941">
    <property type="entry name" value="ALPHA-N-ACETYLGALACTOSAMINIDE ALPHA-2,6-SIALYLTRANSFERASE 2-LIKE-RELATED"/>
    <property type="match status" value="1"/>
</dbReference>
<dbReference type="GO" id="GO:0000139">
    <property type="term" value="C:Golgi membrane"/>
    <property type="evidence" value="ECO:0007669"/>
    <property type="project" value="UniProtKB-SubCell"/>
</dbReference>
<comment type="catalytic activity">
    <reaction evidence="15">
        <text>a 3-O-[N-acetyl-alpha-neuraminyl-(2-&gt;3)-beta-D-galactosyl-(1-&gt;3)-N-acetyl-alpha-D-galactosaminyl]-L-threonyl-[protein] + CMP-N-acetyl-beta-neuraminate = a 3-O-{alpha-Neu5Ac-(2-&gt;3)-beta-D-Gal-(1-&gt;3)-[alpha-Neu5Ac-(2-&gt;6)]-alpha-D-GalNAc}-L-threonyl-[protein] + CMP + H(+)</text>
        <dbReference type="Rhea" id="RHEA:81659"/>
        <dbReference type="Rhea" id="RHEA-COMP:14417"/>
        <dbReference type="Rhea" id="RHEA-COMP:16763"/>
        <dbReference type="ChEBI" id="CHEBI:15378"/>
        <dbReference type="ChEBI" id="CHEBI:57812"/>
        <dbReference type="ChEBI" id="CHEBI:60377"/>
        <dbReference type="ChEBI" id="CHEBI:139598"/>
        <dbReference type="ChEBI" id="CHEBI:156398"/>
    </reaction>
    <physiologicalReaction direction="left-to-right" evidence="15">
        <dbReference type="Rhea" id="RHEA:81660"/>
    </physiologicalReaction>
</comment>
<evidence type="ECO:0000313" key="19">
    <source>
        <dbReference type="Proteomes" id="UP001221898"/>
    </source>
</evidence>
<dbReference type="GO" id="GO:0001665">
    <property type="term" value="F:alpha-N-acetylgalactosaminide alpha-2,6-sialyltransferase activity"/>
    <property type="evidence" value="ECO:0007669"/>
    <property type="project" value="UniProtKB-EC"/>
</dbReference>
<evidence type="ECO:0000256" key="8">
    <source>
        <dbReference type="ARBA" id="ARBA00022989"/>
    </source>
</evidence>
<evidence type="ECO:0000256" key="13">
    <source>
        <dbReference type="ARBA" id="ARBA00036348"/>
    </source>
</evidence>
<dbReference type="PANTHER" id="PTHR45941:SF1">
    <property type="entry name" value="ALPHA-N-ACETYLGALACTOSAMINIDE ALPHA-2,6-SIALYLTRANSFERASE 1"/>
    <property type="match status" value="1"/>
</dbReference>
<keyword evidence="19" id="KW-1185">Reference proteome</keyword>